<dbReference type="InterPro" id="IPR006094">
    <property type="entry name" value="Oxid_FAD_bind_N"/>
</dbReference>
<dbReference type="Gene3D" id="3.30.465.10">
    <property type="match status" value="1"/>
</dbReference>
<proteinExistence type="inferred from homology"/>
<dbReference type="Proteomes" id="UP001498398">
    <property type="component" value="Unassembled WGS sequence"/>
</dbReference>
<keyword evidence="3" id="KW-0285">Flavoprotein</keyword>
<evidence type="ECO:0000256" key="2">
    <source>
        <dbReference type="ARBA" id="ARBA00005466"/>
    </source>
</evidence>
<dbReference type="EMBL" id="JBANRG010000058">
    <property type="protein sequence ID" value="KAK7442506.1"/>
    <property type="molecule type" value="Genomic_DNA"/>
</dbReference>
<dbReference type="PANTHER" id="PTHR42973:SF39">
    <property type="entry name" value="FAD-BINDING PCMH-TYPE DOMAIN-CONTAINING PROTEIN"/>
    <property type="match status" value="1"/>
</dbReference>
<evidence type="ECO:0000313" key="8">
    <source>
        <dbReference type="Proteomes" id="UP001498398"/>
    </source>
</evidence>
<evidence type="ECO:0000256" key="5">
    <source>
        <dbReference type="ARBA" id="ARBA00023002"/>
    </source>
</evidence>
<dbReference type="PANTHER" id="PTHR42973">
    <property type="entry name" value="BINDING OXIDOREDUCTASE, PUTATIVE (AFU_ORTHOLOGUE AFUA_1G17690)-RELATED"/>
    <property type="match status" value="1"/>
</dbReference>
<evidence type="ECO:0000256" key="1">
    <source>
        <dbReference type="ARBA" id="ARBA00001974"/>
    </source>
</evidence>
<evidence type="ECO:0000256" key="4">
    <source>
        <dbReference type="ARBA" id="ARBA00022827"/>
    </source>
</evidence>
<evidence type="ECO:0000313" key="7">
    <source>
        <dbReference type="EMBL" id="KAK7442506.1"/>
    </source>
</evidence>
<protein>
    <recommendedName>
        <fullName evidence="6">FAD-binding PCMH-type domain-containing protein</fullName>
    </recommendedName>
</protein>
<dbReference type="PROSITE" id="PS51387">
    <property type="entry name" value="FAD_PCMH"/>
    <property type="match status" value="1"/>
</dbReference>
<keyword evidence="4" id="KW-0274">FAD</keyword>
<dbReference type="InterPro" id="IPR036318">
    <property type="entry name" value="FAD-bd_PCMH-like_sf"/>
</dbReference>
<dbReference type="Pfam" id="PF01565">
    <property type="entry name" value="FAD_binding_4"/>
    <property type="match status" value="1"/>
</dbReference>
<dbReference type="Gene3D" id="3.40.462.20">
    <property type="match status" value="1"/>
</dbReference>
<keyword evidence="8" id="KW-1185">Reference proteome</keyword>
<dbReference type="InterPro" id="IPR016169">
    <property type="entry name" value="FAD-bd_PCMH_sub2"/>
</dbReference>
<sequence length="450" mass="49203">MTVNMRFSFSPIAITFPETSEQVAVSISAGANQNLDVVARSGGHSYIANGLGGKNGSLVVDLSHLKTITYDEDSKTIVVETGNRLGDIALALNDHGRAMPHGRCTYVGIGGHAGHGGFGFVSRMWGLTLDVVHSATVVLADGTITTVSESENSELFWGIRGSSSSFGVVTSIRFRTFPAPASATIFHYTWSFNLTTATQALSNWQSFVDTDIPPYLGGELVLTRGSSSGQVNVEFFGGYWGSIDTFNSTIAPFMTKFPTPQSQTVTSGNWLEGLEALVFGALNTSSSTENRDTFYAKSLLTPEDVPMTEDAMNAFITYLGTEGFSSNTSWFVEVELYGGTNSAINAVPLDATAFAHRSTRFNFQLYASSANQLPPYPDDGFTFVEGMANSIVSRMPADWDWGAYVNYIDDRLDDWQRLYYGSHYERLQDLKHSVDPDDVFYFPESIEEPY</sequence>
<accession>A0ABR1IYN1</accession>
<organism evidence="7 8">
    <name type="scientific">Marasmiellus scandens</name>
    <dbReference type="NCBI Taxonomy" id="2682957"/>
    <lineage>
        <taxon>Eukaryota</taxon>
        <taxon>Fungi</taxon>
        <taxon>Dikarya</taxon>
        <taxon>Basidiomycota</taxon>
        <taxon>Agaricomycotina</taxon>
        <taxon>Agaricomycetes</taxon>
        <taxon>Agaricomycetidae</taxon>
        <taxon>Agaricales</taxon>
        <taxon>Marasmiineae</taxon>
        <taxon>Omphalotaceae</taxon>
        <taxon>Marasmiellus</taxon>
    </lineage>
</organism>
<feature type="domain" description="FAD-binding PCMH-type" evidence="6">
    <location>
        <begin position="7"/>
        <end position="179"/>
    </location>
</feature>
<comment type="caution">
    <text evidence="7">The sequence shown here is derived from an EMBL/GenBank/DDBJ whole genome shotgun (WGS) entry which is preliminary data.</text>
</comment>
<name>A0ABR1IYN1_9AGAR</name>
<gene>
    <name evidence="7" type="ORF">VKT23_016104</name>
</gene>
<dbReference type="InterPro" id="IPR050416">
    <property type="entry name" value="FAD-linked_Oxidoreductase"/>
</dbReference>
<dbReference type="Pfam" id="PF08031">
    <property type="entry name" value="BBE"/>
    <property type="match status" value="1"/>
</dbReference>
<comment type="similarity">
    <text evidence="2">Belongs to the oxygen-dependent FAD-linked oxidoreductase family.</text>
</comment>
<keyword evidence="5" id="KW-0560">Oxidoreductase</keyword>
<evidence type="ECO:0000259" key="6">
    <source>
        <dbReference type="PROSITE" id="PS51387"/>
    </source>
</evidence>
<dbReference type="SUPFAM" id="SSF56176">
    <property type="entry name" value="FAD-binding/transporter-associated domain-like"/>
    <property type="match status" value="1"/>
</dbReference>
<evidence type="ECO:0000256" key="3">
    <source>
        <dbReference type="ARBA" id="ARBA00022630"/>
    </source>
</evidence>
<dbReference type="InterPro" id="IPR016166">
    <property type="entry name" value="FAD-bd_PCMH"/>
</dbReference>
<dbReference type="InterPro" id="IPR012951">
    <property type="entry name" value="BBE"/>
</dbReference>
<reference evidence="7 8" key="1">
    <citation type="submission" date="2024-01" db="EMBL/GenBank/DDBJ databases">
        <title>A draft genome for the cacao thread blight pathogen Marasmiellus scandens.</title>
        <authorList>
            <person name="Baruah I.K."/>
            <person name="Leung J."/>
            <person name="Bukari Y."/>
            <person name="Amoako-Attah I."/>
            <person name="Meinhardt L.W."/>
            <person name="Bailey B.A."/>
            <person name="Cohen S.P."/>
        </authorList>
    </citation>
    <scope>NUCLEOTIDE SEQUENCE [LARGE SCALE GENOMIC DNA]</scope>
    <source>
        <strain evidence="7 8">GH-19</strain>
    </source>
</reference>
<comment type="cofactor">
    <cofactor evidence="1">
        <name>FAD</name>
        <dbReference type="ChEBI" id="CHEBI:57692"/>
    </cofactor>
</comment>